<accession>A0ABT9C6I2</accession>
<evidence type="ECO:0000313" key="7">
    <source>
        <dbReference type="Proteomes" id="UP001240171"/>
    </source>
</evidence>
<protein>
    <submittedName>
        <fullName evidence="6">YCF48-related protein</fullName>
    </submittedName>
</protein>
<dbReference type="Gene3D" id="2.130.10.10">
    <property type="entry name" value="YVTN repeat-like/Quinoprotein amine dehydrogenase"/>
    <property type="match status" value="2"/>
</dbReference>
<evidence type="ECO:0000313" key="6">
    <source>
        <dbReference type="EMBL" id="MDO7904867.1"/>
    </source>
</evidence>
<gene>
    <name evidence="6" type="ORF">Q5741_00400</name>
</gene>
<feature type="signal peptide" evidence="4">
    <location>
        <begin position="1"/>
        <end position="24"/>
    </location>
</feature>
<keyword evidence="7" id="KW-1185">Reference proteome</keyword>
<dbReference type="PANTHER" id="PTHR47199:SF2">
    <property type="entry name" value="PHOTOSYSTEM II STABILITY_ASSEMBLY FACTOR HCF136, CHLOROPLASTIC"/>
    <property type="match status" value="1"/>
</dbReference>
<dbReference type="CDD" id="cd15482">
    <property type="entry name" value="Sialidase_non-viral"/>
    <property type="match status" value="1"/>
</dbReference>
<dbReference type="Proteomes" id="UP001240171">
    <property type="component" value="Unassembled WGS sequence"/>
</dbReference>
<sequence length="420" mass="46841">MKRRYVLAALALFLHILLVSCSQAETPAEPVQQQDTEEEGQTITVVPPGGNAVTKDTSKYQIQTRLTDFQLLNSKEGIAWGITRNALRLYYTEDSGKTWMNISPADNVQFNSNPKYGQDIFFTDPQHGWIVREGMGSTDSIMLHTENGGETWKISSLASSHQISAIHFVNAKRGWLMTSMDSTIGKEIKTLYRTDDGGSTWSRIMQNASNEQVQVGKQIISDQGYVVGMTFTDVNHGFVTVHNLGRPQLQVTADGGQSWNEKEGFFNSEEHAGCSAFQTGRPQSLGLTGKNVWMSLGCSKATTTQFGGYFSTDSGSQWNFVQFDLRGQEGVNQYLSPTFMNSTEGWAVENGNVYHTIDQGHTWLPLPPSKVLIKKLQDYPEIVKIQFSTPKVGWLLIEKAEERKSLLLQTTDGGYSWHVL</sequence>
<feature type="domain" description="Photosynthesis system II assembly factor Ycf48/Hcf136-like" evidence="5">
    <location>
        <begin position="117"/>
        <end position="206"/>
    </location>
</feature>
<organism evidence="6 7">
    <name type="scientific">Paenibacillus lacisoli</name>
    <dbReference type="NCBI Taxonomy" id="3064525"/>
    <lineage>
        <taxon>Bacteria</taxon>
        <taxon>Bacillati</taxon>
        <taxon>Bacillota</taxon>
        <taxon>Bacilli</taxon>
        <taxon>Bacillales</taxon>
        <taxon>Paenibacillaceae</taxon>
        <taxon>Paenibacillus</taxon>
    </lineage>
</organism>
<dbReference type="PROSITE" id="PS51257">
    <property type="entry name" value="PROKAR_LIPOPROTEIN"/>
    <property type="match status" value="1"/>
</dbReference>
<name>A0ABT9C6I2_9BACL</name>
<feature type="chain" id="PRO_5046352295" evidence="4">
    <location>
        <begin position="25"/>
        <end position="420"/>
    </location>
</feature>
<reference evidence="6 7" key="1">
    <citation type="submission" date="2023-07" db="EMBL/GenBank/DDBJ databases">
        <title>Paenibacillus sp. JX-17 nov. isolated from soil.</title>
        <authorList>
            <person name="Wan Y."/>
            <person name="Liu B."/>
        </authorList>
    </citation>
    <scope>NUCLEOTIDE SEQUENCE [LARGE SCALE GENOMIC DNA]</scope>
    <source>
        <strain evidence="6 7">JX-17</strain>
    </source>
</reference>
<comment type="caution">
    <text evidence="6">The sequence shown here is derived from an EMBL/GenBank/DDBJ whole genome shotgun (WGS) entry which is preliminary data.</text>
</comment>
<proteinExistence type="predicted"/>
<dbReference type="Pfam" id="PF14870">
    <property type="entry name" value="PSII_BNR"/>
    <property type="match status" value="1"/>
</dbReference>
<dbReference type="EMBL" id="JAUQTB010000001">
    <property type="protein sequence ID" value="MDO7904867.1"/>
    <property type="molecule type" value="Genomic_DNA"/>
</dbReference>
<evidence type="ECO:0000256" key="3">
    <source>
        <dbReference type="SAM" id="MobiDB-lite"/>
    </source>
</evidence>
<dbReference type="PANTHER" id="PTHR47199">
    <property type="entry name" value="PHOTOSYSTEM II STABILITY/ASSEMBLY FACTOR HCF136, CHLOROPLASTIC"/>
    <property type="match status" value="1"/>
</dbReference>
<evidence type="ECO:0000256" key="1">
    <source>
        <dbReference type="ARBA" id="ARBA00022531"/>
    </source>
</evidence>
<evidence type="ECO:0000259" key="5">
    <source>
        <dbReference type="Pfam" id="PF14870"/>
    </source>
</evidence>
<dbReference type="InterPro" id="IPR015943">
    <property type="entry name" value="WD40/YVTN_repeat-like_dom_sf"/>
</dbReference>
<evidence type="ECO:0000256" key="2">
    <source>
        <dbReference type="ARBA" id="ARBA00023276"/>
    </source>
</evidence>
<keyword evidence="2" id="KW-0604">Photosystem II</keyword>
<evidence type="ECO:0000256" key="4">
    <source>
        <dbReference type="SAM" id="SignalP"/>
    </source>
</evidence>
<keyword evidence="1" id="KW-0602">Photosynthesis</keyword>
<keyword evidence="4" id="KW-0732">Signal</keyword>
<dbReference type="SUPFAM" id="SSF110296">
    <property type="entry name" value="Oligoxyloglucan reducing end-specific cellobiohydrolase"/>
    <property type="match status" value="1"/>
</dbReference>
<dbReference type="InterPro" id="IPR028203">
    <property type="entry name" value="PSII_CF48-like_dom"/>
</dbReference>
<feature type="region of interest" description="Disordered" evidence="3">
    <location>
        <begin position="29"/>
        <end position="57"/>
    </location>
</feature>
<dbReference type="RefSeq" id="WP_305022066.1">
    <property type="nucleotide sequence ID" value="NZ_JAUQTB010000001.1"/>
</dbReference>